<evidence type="ECO:0000256" key="3">
    <source>
        <dbReference type="ARBA" id="ARBA00022692"/>
    </source>
</evidence>
<keyword evidence="5 7" id="KW-1133">Transmembrane helix</keyword>
<name>A0AA39IBD4_9BILA</name>
<protein>
    <recommendedName>
        <fullName evidence="8">Cytochrome b561 domain-containing protein</fullName>
    </recommendedName>
</protein>
<evidence type="ECO:0000256" key="5">
    <source>
        <dbReference type="ARBA" id="ARBA00022989"/>
    </source>
</evidence>
<evidence type="ECO:0000313" key="10">
    <source>
        <dbReference type="Proteomes" id="UP001175271"/>
    </source>
</evidence>
<dbReference type="GO" id="GO:0016020">
    <property type="term" value="C:membrane"/>
    <property type="evidence" value="ECO:0007669"/>
    <property type="project" value="UniProtKB-SubCell"/>
</dbReference>
<reference evidence="9" key="1">
    <citation type="submission" date="2023-06" db="EMBL/GenBank/DDBJ databases">
        <title>Genomic analysis of the entomopathogenic nematode Steinernema hermaphroditum.</title>
        <authorList>
            <person name="Schwarz E.M."/>
            <person name="Heppert J.K."/>
            <person name="Baniya A."/>
            <person name="Schwartz H.T."/>
            <person name="Tan C.-H."/>
            <person name="Antoshechkin I."/>
            <person name="Sternberg P.W."/>
            <person name="Goodrich-Blair H."/>
            <person name="Dillman A.R."/>
        </authorList>
    </citation>
    <scope>NUCLEOTIDE SEQUENCE</scope>
    <source>
        <strain evidence="9">PS9179</strain>
        <tissue evidence="9">Whole animal</tissue>
    </source>
</reference>
<evidence type="ECO:0000256" key="7">
    <source>
        <dbReference type="SAM" id="Phobius"/>
    </source>
</evidence>
<feature type="transmembrane region" description="Helical" evidence="7">
    <location>
        <begin position="235"/>
        <end position="256"/>
    </location>
</feature>
<proteinExistence type="predicted"/>
<comment type="subcellular location">
    <subcellularLocation>
        <location evidence="1">Membrane</location>
    </subcellularLocation>
</comment>
<dbReference type="EMBL" id="JAUCMV010000002">
    <property type="protein sequence ID" value="KAK0421282.1"/>
    <property type="molecule type" value="Genomic_DNA"/>
</dbReference>
<dbReference type="PROSITE" id="PS50939">
    <property type="entry name" value="CYTOCHROME_B561"/>
    <property type="match status" value="1"/>
</dbReference>
<sequence>MESLLQRSNAPDHVAHNATVHHHWSEPEWKTTLIKLHGIAFVIAWFFFVPIAVAGARYFRDSMTKYTPMGLRLWYHTHRTFNLIAAALMIVGLVSIFVVMDWRWIGPKVGGTRNNSSAAYHTMFGLFSVLLGWLQPFNSLLRCGPGHRLRPLFNWAHRFIGVIAWIFAATAIMIACKYFRWAFMDYKVAVASCAVVIGVVGATVLLCELIAHFGRQRVKDGSEKIHWPSFLQSTVVGFSSIALLILVTILCVLIGVRPVPPWSCDVVEGDERRR</sequence>
<feature type="transmembrane region" description="Helical" evidence="7">
    <location>
        <begin position="120"/>
        <end position="141"/>
    </location>
</feature>
<dbReference type="InterPro" id="IPR006593">
    <property type="entry name" value="Cyt_b561/ferric_Rdtase_TM"/>
</dbReference>
<dbReference type="Proteomes" id="UP001175271">
    <property type="component" value="Unassembled WGS sequence"/>
</dbReference>
<keyword evidence="6 7" id="KW-0472">Membrane</keyword>
<gene>
    <name evidence="9" type="ORF">QR680_015156</name>
</gene>
<comment type="caution">
    <text evidence="9">The sequence shown here is derived from an EMBL/GenBank/DDBJ whole genome shotgun (WGS) entry which is preliminary data.</text>
</comment>
<evidence type="ECO:0000256" key="6">
    <source>
        <dbReference type="ARBA" id="ARBA00023136"/>
    </source>
</evidence>
<dbReference type="SMART" id="SM00665">
    <property type="entry name" value="B561"/>
    <property type="match status" value="1"/>
</dbReference>
<evidence type="ECO:0000256" key="4">
    <source>
        <dbReference type="ARBA" id="ARBA00022982"/>
    </source>
</evidence>
<keyword evidence="2" id="KW-0813">Transport</keyword>
<dbReference type="PANTHER" id="PTHR23130:SF171">
    <property type="entry name" value="OS01G0895300 PROTEIN"/>
    <property type="match status" value="1"/>
</dbReference>
<evidence type="ECO:0000313" key="9">
    <source>
        <dbReference type="EMBL" id="KAK0421282.1"/>
    </source>
</evidence>
<keyword evidence="10" id="KW-1185">Reference proteome</keyword>
<accession>A0AA39IBD4</accession>
<evidence type="ECO:0000256" key="2">
    <source>
        <dbReference type="ARBA" id="ARBA00022448"/>
    </source>
</evidence>
<dbReference type="Gene3D" id="1.20.120.1770">
    <property type="match status" value="1"/>
</dbReference>
<evidence type="ECO:0000256" key="1">
    <source>
        <dbReference type="ARBA" id="ARBA00004370"/>
    </source>
</evidence>
<feature type="transmembrane region" description="Helical" evidence="7">
    <location>
        <begin position="189"/>
        <end position="214"/>
    </location>
</feature>
<feature type="transmembrane region" description="Helical" evidence="7">
    <location>
        <begin position="162"/>
        <end position="183"/>
    </location>
</feature>
<dbReference type="CDD" id="cd08760">
    <property type="entry name" value="Cyt_b561_FRRS1_like"/>
    <property type="match status" value="1"/>
</dbReference>
<keyword evidence="4" id="KW-0249">Electron transport</keyword>
<feature type="transmembrane region" description="Helical" evidence="7">
    <location>
        <begin position="36"/>
        <end position="59"/>
    </location>
</feature>
<organism evidence="9 10">
    <name type="scientific">Steinernema hermaphroditum</name>
    <dbReference type="NCBI Taxonomy" id="289476"/>
    <lineage>
        <taxon>Eukaryota</taxon>
        <taxon>Metazoa</taxon>
        <taxon>Ecdysozoa</taxon>
        <taxon>Nematoda</taxon>
        <taxon>Chromadorea</taxon>
        <taxon>Rhabditida</taxon>
        <taxon>Tylenchina</taxon>
        <taxon>Panagrolaimomorpha</taxon>
        <taxon>Strongyloidoidea</taxon>
        <taxon>Steinernematidae</taxon>
        <taxon>Steinernema</taxon>
    </lineage>
</organism>
<dbReference type="AlphaFoldDB" id="A0AA39IBD4"/>
<dbReference type="PANTHER" id="PTHR23130">
    <property type="entry name" value="CYTOCHROME B561 AND DOMON DOMAIN-CONTAINING PROTEIN"/>
    <property type="match status" value="1"/>
</dbReference>
<evidence type="ECO:0000259" key="8">
    <source>
        <dbReference type="PROSITE" id="PS50939"/>
    </source>
</evidence>
<feature type="transmembrane region" description="Helical" evidence="7">
    <location>
        <begin position="80"/>
        <end position="100"/>
    </location>
</feature>
<feature type="domain" description="Cytochrome b561" evidence="8">
    <location>
        <begin position="1"/>
        <end position="216"/>
    </location>
</feature>
<keyword evidence="3 7" id="KW-0812">Transmembrane</keyword>